<gene>
    <name evidence="1" type="ORF">chiPu_0012813</name>
</gene>
<reference evidence="1 2" key="1">
    <citation type="journal article" date="2018" name="Nat. Ecol. Evol.">
        <title>Shark genomes provide insights into elasmobranch evolution and the origin of vertebrates.</title>
        <authorList>
            <person name="Hara Y"/>
            <person name="Yamaguchi K"/>
            <person name="Onimaru K"/>
            <person name="Kadota M"/>
            <person name="Koyanagi M"/>
            <person name="Keeley SD"/>
            <person name="Tatsumi K"/>
            <person name="Tanaka K"/>
            <person name="Motone F"/>
            <person name="Kageyama Y"/>
            <person name="Nozu R"/>
            <person name="Adachi N"/>
            <person name="Nishimura O"/>
            <person name="Nakagawa R"/>
            <person name="Tanegashima C"/>
            <person name="Kiyatake I"/>
            <person name="Matsumoto R"/>
            <person name="Murakumo K"/>
            <person name="Nishida K"/>
            <person name="Terakita A"/>
            <person name="Kuratani S"/>
            <person name="Sato K"/>
            <person name="Hyodo S Kuraku.S."/>
        </authorList>
    </citation>
    <scope>NUCLEOTIDE SEQUENCE [LARGE SCALE GENOMIC DNA]</scope>
</reference>
<protein>
    <submittedName>
        <fullName evidence="1">Uncharacterized protein</fullName>
    </submittedName>
</protein>
<proteinExistence type="predicted"/>
<organism evidence="1 2">
    <name type="scientific">Chiloscyllium punctatum</name>
    <name type="common">Brownbanded bambooshark</name>
    <name type="synonym">Hemiscyllium punctatum</name>
    <dbReference type="NCBI Taxonomy" id="137246"/>
    <lineage>
        <taxon>Eukaryota</taxon>
        <taxon>Metazoa</taxon>
        <taxon>Chordata</taxon>
        <taxon>Craniata</taxon>
        <taxon>Vertebrata</taxon>
        <taxon>Chondrichthyes</taxon>
        <taxon>Elasmobranchii</taxon>
        <taxon>Galeomorphii</taxon>
        <taxon>Galeoidea</taxon>
        <taxon>Orectolobiformes</taxon>
        <taxon>Hemiscylliidae</taxon>
        <taxon>Chiloscyllium</taxon>
    </lineage>
</organism>
<sequence>MFRVGRAPRTVPGGRHVSYWQGPRPLPAGAMFIAGAPEAGGGGGTAAFGSTVGGVSIIAADCRSQTRSWYWFYRYYIAKKPTILLTNQR</sequence>
<comment type="caution">
    <text evidence="1">The sequence shown here is derived from an EMBL/GenBank/DDBJ whole genome shotgun (WGS) entry which is preliminary data.</text>
</comment>
<dbReference type="Proteomes" id="UP000287033">
    <property type="component" value="Unassembled WGS sequence"/>
</dbReference>
<evidence type="ECO:0000313" key="1">
    <source>
        <dbReference type="EMBL" id="GCC34340.1"/>
    </source>
</evidence>
<name>A0A401SVD2_CHIPU</name>
<accession>A0A401SVD2</accession>
<dbReference type="AlphaFoldDB" id="A0A401SVD2"/>
<dbReference type="EMBL" id="BEZZ01000589">
    <property type="protein sequence ID" value="GCC34340.1"/>
    <property type="molecule type" value="Genomic_DNA"/>
</dbReference>
<evidence type="ECO:0000313" key="2">
    <source>
        <dbReference type="Proteomes" id="UP000287033"/>
    </source>
</evidence>
<keyword evidence="2" id="KW-1185">Reference proteome</keyword>